<organism evidence="1 2">
    <name type="scientific">Fusarium pseudograminearum (strain CS3096)</name>
    <name type="common">Wheat and barley crown-rot fungus</name>
    <dbReference type="NCBI Taxonomy" id="1028729"/>
    <lineage>
        <taxon>Eukaryota</taxon>
        <taxon>Fungi</taxon>
        <taxon>Dikarya</taxon>
        <taxon>Ascomycota</taxon>
        <taxon>Pezizomycotina</taxon>
        <taxon>Sordariomycetes</taxon>
        <taxon>Hypocreomycetidae</taxon>
        <taxon>Hypocreales</taxon>
        <taxon>Nectriaceae</taxon>
        <taxon>Fusarium</taxon>
    </lineage>
</organism>
<dbReference type="HOGENOM" id="CLU_1402506_0_0_1"/>
<dbReference type="GeneID" id="20369580"/>
<gene>
    <name evidence="1" type="ORF">FPSE_10963</name>
</gene>
<name>K3V9X5_FUSPC</name>
<evidence type="ECO:0000313" key="2">
    <source>
        <dbReference type="Proteomes" id="UP000007978"/>
    </source>
</evidence>
<evidence type="ECO:0000313" key="1">
    <source>
        <dbReference type="EMBL" id="EKJ68843.1"/>
    </source>
</evidence>
<sequence length="194" mass="22119">MTFGDHHDAVFHGSSQLRPPLYCSPILSAYRLPPFTRHIRATPTSNISQHEHFLLSLERTDREISILMGPIPFSFLQSYQPFRYRGDHRTKNPRNDGPAIEITRDDLLLLGHTFPHKGTFADTDICFSKLEAKSKVKYWNNHICVRTITLCIILCNGDPCRMDCRCPAAANGPQSVTTVHCIVERTRLSKIDDE</sequence>
<reference evidence="1 2" key="1">
    <citation type="journal article" date="2012" name="PLoS Pathog.">
        <title>Comparative pathogenomics reveals horizontally acquired novel virulence genes in fungi infecting cereal hosts.</title>
        <authorList>
            <person name="Gardiner D.M."/>
            <person name="McDonald M.C."/>
            <person name="Covarelli L."/>
            <person name="Solomon P.S."/>
            <person name="Rusu A.G."/>
            <person name="Marshall M."/>
            <person name="Kazan K."/>
            <person name="Chakraborty S."/>
            <person name="McDonald B.A."/>
            <person name="Manners J.M."/>
        </authorList>
    </citation>
    <scope>NUCLEOTIDE SEQUENCE [LARGE SCALE GENOMIC DNA]</scope>
    <source>
        <strain evidence="1 2">CS3096</strain>
    </source>
</reference>
<accession>K3V9X5</accession>
<comment type="caution">
    <text evidence="1">The sequence shown here is derived from an EMBL/GenBank/DDBJ whole genome shotgun (WGS) entry which is preliminary data.</text>
</comment>
<proteinExistence type="predicted"/>
<protein>
    <submittedName>
        <fullName evidence="1">Uncharacterized protein</fullName>
    </submittedName>
</protein>
<keyword evidence="2" id="KW-1185">Reference proteome</keyword>
<dbReference type="KEGG" id="fpu:FPSE_10963"/>
<dbReference type="AlphaFoldDB" id="K3V9X5"/>
<dbReference type="RefSeq" id="XP_009262355.1">
    <property type="nucleotide sequence ID" value="XM_009264080.1"/>
</dbReference>
<dbReference type="OrthoDB" id="10602132at2759"/>
<dbReference type="Proteomes" id="UP000007978">
    <property type="component" value="Chromosome 3"/>
</dbReference>
<dbReference type="EMBL" id="AFNW01000381">
    <property type="protein sequence ID" value="EKJ68843.1"/>
    <property type="molecule type" value="Genomic_DNA"/>
</dbReference>